<dbReference type="Pfam" id="PF01022">
    <property type="entry name" value="HTH_5"/>
    <property type="match status" value="1"/>
</dbReference>
<dbReference type="InterPro" id="IPR036388">
    <property type="entry name" value="WH-like_DNA-bd_sf"/>
</dbReference>
<protein>
    <recommendedName>
        <fullName evidence="4">HTH arsR-type domain-containing protein</fullName>
    </recommendedName>
</protein>
<keyword evidence="3" id="KW-0804">Transcription</keyword>
<dbReference type="GO" id="GO:0003677">
    <property type="term" value="F:DNA binding"/>
    <property type="evidence" value="ECO:0007669"/>
    <property type="project" value="UniProtKB-KW"/>
</dbReference>
<reference evidence="5 6" key="1">
    <citation type="journal article" date="2018" name="Arch. Microbiol.">
        <title>New insights into the metabolic potential of the phototrophic purple bacterium Rhodopila globiformis DSM 161(T) from its draft genome sequence and evidence for a vanadium-dependent nitrogenase.</title>
        <authorList>
            <person name="Imhoff J.F."/>
            <person name="Rahn T."/>
            <person name="Kunzel S."/>
            <person name="Neulinger S.C."/>
        </authorList>
    </citation>
    <scope>NUCLEOTIDE SEQUENCE [LARGE SCALE GENOMIC DNA]</scope>
    <source>
        <strain evidence="5 6">DSM 161</strain>
    </source>
</reference>
<dbReference type="InterPro" id="IPR001845">
    <property type="entry name" value="HTH_ArsR_DNA-bd_dom"/>
</dbReference>
<dbReference type="InterPro" id="IPR051011">
    <property type="entry name" value="Metal_resp_trans_reg"/>
</dbReference>
<comment type="caution">
    <text evidence="5">The sequence shown here is derived from an EMBL/GenBank/DDBJ whole genome shotgun (WGS) entry which is preliminary data.</text>
</comment>
<organism evidence="5 6">
    <name type="scientific">Rhodopila globiformis</name>
    <name type="common">Rhodopseudomonas globiformis</name>
    <dbReference type="NCBI Taxonomy" id="1071"/>
    <lineage>
        <taxon>Bacteria</taxon>
        <taxon>Pseudomonadati</taxon>
        <taxon>Pseudomonadota</taxon>
        <taxon>Alphaproteobacteria</taxon>
        <taxon>Acetobacterales</taxon>
        <taxon>Acetobacteraceae</taxon>
        <taxon>Rhodopila</taxon>
    </lineage>
</organism>
<evidence type="ECO:0000256" key="1">
    <source>
        <dbReference type="ARBA" id="ARBA00023015"/>
    </source>
</evidence>
<dbReference type="EMBL" id="NHRY01000186">
    <property type="protein sequence ID" value="PPQ31649.1"/>
    <property type="molecule type" value="Genomic_DNA"/>
</dbReference>
<evidence type="ECO:0000256" key="3">
    <source>
        <dbReference type="ARBA" id="ARBA00023163"/>
    </source>
</evidence>
<dbReference type="InterPro" id="IPR011991">
    <property type="entry name" value="ArsR-like_HTH"/>
</dbReference>
<dbReference type="CDD" id="cd00090">
    <property type="entry name" value="HTH_ARSR"/>
    <property type="match status" value="1"/>
</dbReference>
<dbReference type="NCBIfam" id="NF033788">
    <property type="entry name" value="HTH_metalloreg"/>
    <property type="match status" value="1"/>
</dbReference>
<dbReference type="PRINTS" id="PR00778">
    <property type="entry name" value="HTHARSR"/>
</dbReference>
<dbReference type="OrthoDB" id="194599at2"/>
<dbReference type="GO" id="GO:0003700">
    <property type="term" value="F:DNA-binding transcription factor activity"/>
    <property type="evidence" value="ECO:0007669"/>
    <property type="project" value="InterPro"/>
</dbReference>
<dbReference type="RefSeq" id="WP_104520021.1">
    <property type="nucleotide sequence ID" value="NZ_NHRY01000186.1"/>
</dbReference>
<dbReference type="InterPro" id="IPR036390">
    <property type="entry name" value="WH_DNA-bd_sf"/>
</dbReference>
<keyword evidence="2" id="KW-0238">DNA-binding</keyword>
<evidence type="ECO:0000259" key="4">
    <source>
        <dbReference type="PROSITE" id="PS50987"/>
    </source>
</evidence>
<evidence type="ECO:0000313" key="6">
    <source>
        <dbReference type="Proteomes" id="UP000239724"/>
    </source>
</evidence>
<sequence>MAADPIDVEASAALLRVLANPARLRIVLHLMAGECAVADLEADLGLRQPILSQQLAALRDAGLVATRREARSVFYRLTEEAQRLAAAVLHAFGGAALPAPPVPAAARRRRARYAAVFATVKTP</sequence>
<dbReference type="PANTHER" id="PTHR43132:SF2">
    <property type="entry name" value="ARSENICAL RESISTANCE OPERON REPRESSOR ARSR-RELATED"/>
    <property type="match status" value="1"/>
</dbReference>
<dbReference type="Proteomes" id="UP000239724">
    <property type="component" value="Unassembled WGS sequence"/>
</dbReference>
<keyword evidence="6" id="KW-1185">Reference proteome</keyword>
<feature type="domain" description="HTH arsR-type" evidence="4">
    <location>
        <begin position="3"/>
        <end position="96"/>
    </location>
</feature>
<accession>A0A2S6NAL1</accession>
<evidence type="ECO:0000256" key="2">
    <source>
        <dbReference type="ARBA" id="ARBA00023125"/>
    </source>
</evidence>
<gene>
    <name evidence="5" type="ORF">CCS01_17025</name>
</gene>
<dbReference type="SMART" id="SM00418">
    <property type="entry name" value="HTH_ARSR"/>
    <property type="match status" value="1"/>
</dbReference>
<proteinExistence type="predicted"/>
<dbReference type="PANTHER" id="PTHR43132">
    <property type="entry name" value="ARSENICAL RESISTANCE OPERON REPRESSOR ARSR-RELATED"/>
    <property type="match status" value="1"/>
</dbReference>
<evidence type="ECO:0000313" key="5">
    <source>
        <dbReference type="EMBL" id="PPQ31649.1"/>
    </source>
</evidence>
<dbReference type="Gene3D" id="1.10.10.10">
    <property type="entry name" value="Winged helix-like DNA-binding domain superfamily/Winged helix DNA-binding domain"/>
    <property type="match status" value="1"/>
</dbReference>
<dbReference type="PROSITE" id="PS50987">
    <property type="entry name" value="HTH_ARSR_2"/>
    <property type="match status" value="1"/>
</dbReference>
<name>A0A2S6NAL1_RHOGL</name>
<dbReference type="AlphaFoldDB" id="A0A2S6NAL1"/>
<keyword evidence="1" id="KW-0805">Transcription regulation</keyword>
<dbReference type="SUPFAM" id="SSF46785">
    <property type="entry name" value="Winged helix' DNA-binding domain"/>
    <property type="match status" value="1"/>
</dbReference>